<dbReference type="Pfam" id="PF07715">
    <property type="entry name" value="Plug"/>
    <property type="match status" value="1"/>
</dbReference>
<evidence type="ECO:0000256" key="3">
    <source>
        <dbReference type="ARBA" id="ARBA00022452"/>
    </source>
</evidence>
<dbReference type="InterPro" id="IPR039426">
    <property type="entry name" value="TonB-dep_rcpt-like"/>
</dbReference>
<dbReference type="InterPro" id="IPR012910">
    <property type="entry name" value="Plug_dom"/>
</dbReference>
<reference evidence="10 11" key="1">
    <citation type="submission" date="2019-11" db="EMBL/GenBank/DDBJ databases">
        <title>Description of Pedobacter sp. LMG 31462T.</title>
        <authorList>
            <person name="Carlier A."/>
            <person name="Qi S."/>
            <person name="Vandamme P."/>
        </authorList>
    </citation>
    <scope>NUCLEOTIDE SEQUENCE [LARGE SCALE GENOMIC DNA]</scope>
    <source>
        <strain evidence="10 11">LMG 31462</strain>
    </source>
</reference>
<dbReference type="Proteomes" id="UP000636110">
    <property type="component" value="Unassembled WGS sequence"/>
</dbReference>
<organism evidence="10 11">
    <name type="scientific">Pedobacter gandavensis</name>
    <dbReference type="NCBI Taxonomy" id="2679963"/>
    <lineage>
        <taxon>Bacteria</taxon>
        <taxon>Pseudomonadati</taxon>
        <taxon>Bacteroidota</taxon>
        <taxon>Sphingobacteriia</taxon>
        <taxon>Sphingobacteriales</taxon>
        <taxon>Sphingobacteriaceae</taxon>
        <taxon>Pedobacter</taxon>
    </lineage>
</organism>
<dbReference type="PROSITE" id="PS52016">
    <property type="entry name" value="TONB_DEPENDENT_REC_3"/>
    <property type="match status" value="1"/>
</dbReference>
<keyword evidence="8" id="KW-0732">Signal</keyword>
<evidence type="ECO:0000256" key="8">
    <source>
        <dbReference type="SAM" id="SignalP"/>
    </source>
</evidence>
<evidence type="ECO:0000256" key="2">
    <source>
        <dbReference type="ARBA" id="ARBA00022448"/>
    </source>
</evidence>
<dbReference type="InterPro" id="IPR036942">
    <property type="entry name" value="Beta-barrel_TonB_sf"/>
</dbReference>
<proteinExistence type="inferred from homology"/>
<keyword evidence="3 7" id="KW-1134">Transmembrane beta strand</keyword>
<dbReference type="InterPro" id="IPR037066">
    <property type="entry name" value="Plug_dom_sf"/>
</dbReference>
<dbReference type="Gene3D" id="2.60.40.1120">
    <property type="entry name" value="Carboxypeptidase-like, regulatory domain"/>
    <property type="match status" value="1"/>
</dbReference>
<comment type="subcellular location">
    <subcellularLocation>
        <location evidence="1 7">Cell outer membrane</location>
        <topology evidence="1 7">Multi-pass membrane protein</topology>
    </subcellularLocation>
</comment>
<dbReference type="Gene3D" id="2.170.130.10">
    <property type="entry name" value="TonB-dependent receptor, plug domain"/>
    <property type="match status" value="1"/>
</dbReference>
<dbReference type="NCBIfam" id="TIGR04057">
    <property type="entry name" value="SusC_RagA_signa"/>
    <property type="match status" value="1"/>
</dbReference>
<feature type="domain" description="TonB-dependent receptor plug" evidence="9">
    <location>
        <begin position="118"/>
        <end position="222"/>
    </location>
</feature>
<dbReference type="SUPFAM" id="SSF49464">
    <property type="entry name" value="Carboxypeptidase regulatory domain-like"/>
    <property type="match status" value="1"/>
</dbReference>
<keyword evidence="5 7" id="KW-0472">Membrane</keyword>
<dbReference type="InterPro" id="IPR023997">
    <property type="entry name" value="TonB-dep_OMP_SusC/RagA_CS"/>
</dbReference>
<dbReference type="InterPro" id="IPR008969">
    <property type="entry name" value="CarboxyPept-like_regulatory"/>
</dbReference>
<keyword evidence="4 7" id="KW-0812">Transmembrane</keyword>
<comment type="caution">
    <text evidence="10">The sequence shown here is derived from an EMBL/GenBank/DDBJ whole genome shotgun (WGS) entry which is preliminary data.</text>
</comment>
<dbReference type="NCBIfam" id="TIGR04056">
    <property type="entry name" value="OMP_RagA_SusC"/>
    <property type="match status" value="1"/>
</dbReference>
<name>A0ABR6ER93_9SPHI</name>
<dbReference type="SUPFAM" id="SSF56935">
    <property type="entry name" value="Porins"/>
    <property type="match status" value="1"/>
</dbReference>
<dbReference type="EMBL" id="WNXC01000001">
    <property type="protein sequence ID" value="MBB2147775.1"/>
    <property type="molecule type" value="Genomic_DNA"/>
</dbReference>
<keyword evidence="11" id="KW-1185">Reference proteome</keyword>
<feature type="signal peptide" evidence="8">
    <location>
        <begin position="1"/>
        <end position="23"/>
    </location>
</feature>
<gene>
    <name evidence="10" type="ORF">GM920_02505</name>
</gene>
<dbReference type="RefSeq" id="WP_182953111.1">
    <property type="nucleotide sequence ID" value="NZ_WNXC01000001.1"/>
</dbReference>
<evidence type="ECO:0000256" key="6">
    <source>
        <dbReference type="ARBA" id="ARBA00023237"/>
    </source>
</evidence>
<keyword evidence="6 7" id="KW-0998">Cell outer membrane</keyword>
<dbReference type="Gene3D" id="2.40.170.20">
    <property type="entry name" value="TonB-dependent receptor, beta-barrel domain"/>
    <property type="match status" value="1"/>
</dbReference>
<sequence>MKQFYLKTIVLVCCLFSVMGVFAQNKKLSGTVTAEDDGQGIPSVSISIKGTKSGTQTDMNGKFIIEANPNDVLVFTYVGYLTQEQKVGNNTNLKVVMKPAAANLDEIVVVGYGTQNRRTVTNSIAKLDKEVLANAPRANVGSALQGTIAGVQAISKSGQPGVGPTVFLRGGASINSPGTPLVIVDGVIRDYNDIASENIQSMEILKDAASTAIYGARANNGVILITTKTGAAGAAQINYKFTGGYNVRRDGYTYLGAKDYIYYTRLGYLNSGKPVGDANNARGLGLINDAANLASFDIRKYVDGTTVLPTGWGIVDDPYGGQLMYKDHGGEIENLVFRNTYTKDHYVSATGGNDKGKFFAAFDSYNEDGVIVGSSYKRYTADLNGSYKVRPNIEIAGGTTLSTSSQLGTIGGEVNSLYRSLAIWPTFNPWLDEAKTAPNPGNSASDGNPLYWLSRLKRQNEVNKVVINGSIKWDLLPGLYFKGTANAYLLDRKDESFQKSTQTYANIFANPQSIGSASRDAILLSRRDFQTQFNGILNYNKSLDLHNFTAMVGAETFQVKTFNSQLYGQNAPTDEIPTINASTVFPATVNGAKANYSEKSVYRINSFFGRFAYDFDQKYLFTAVLRADGASSLPDQHKWGYFPGVSAGWNVQKEKFYVNAGVDKYVSTLKPRVSYGVNGNIAGLGRYEVQGVYTSPPNYDGAGGFYHDKLANQDLRWERSKTLGAGLDLGLLQDRVTLLFDYYDRRTSDLLTPLLFPDYVGYPPIQTNSGTLQNKGYEFAVNAKVLNTAGGFTLSLGANASFVKNKVLKLPYNGNENNRQGGLQVYDAKTGQLKWVGGIQEGQTIGDIYGFKQVSIFKDDAEVQRIAGNRKDMIANVNGPNLPKGTAPGTGRITPGDVNWLDVNGDDIIDSRDQVYLGNMAPKWTGGFNANANYKGFNLYTRFEFALGHTVYNDLLARTLGNYQGTFNYTDLITKAWSPDNTVTDIPKVYFADQVQGSKQNYTRANNAGAVVNGNNSLLYEKGDYLALRELTLSYTLPKSLMAKTKFLANSRIYATGSNLFYITKFTGSSPEAPLDANNKLTGVYLGAYPTARSFVLGLEVSF</sequence>
<dbReference type="InterPro" id="IPR023996">
    <property type="entry name" value="TonB-dep_OMP_SusC/RagA"/>
</dbReference>
<evidence type="ECO:0000256" key="4">
    <source>
        <dbReference type="ARBA" id="ARBA00022692"/>
    </source>
</evidence>
<evidence type="ECO:0000259" key="9">
    <source>
        <dbReference type="Pfam" id="PF07715"/>
    </source>
</evidence>
<protein>
    <submittedName>
        <fullName evidence="10">SusC/RagA family TonB-linked outer membrane protein</fullName>
    </submittedName>
</protein>
<keyword evidence="2 7" id="KW-0813">Transport</keyword>
<evidence type="ECO:0000313" key="11">
    <source>
        <dbReference type="Proteomes" id="UP000636110"/>
    </source>
</evidence>
<evidence type="ECO:0000256" key="5">
    <source>
        <dbReference type="ARBA" id="ARBA00023136"/>
    </source>
</evidence>
<comment type="similarity">
    <text evidence="7">Belongs to the TonB-dependent receptor family.</text>
</comment>
<accession>A0ABR6ER93</accession>
<evidence type="ECO:0000256" key="7">
    <source>
        <dbReference type="PROSITE-ProRule" id="PRU01360"/>
    </source>
</evidence>
<evidence type="ECO:0000256" key="1">
    <source>
        <dbReference type="ARBA" id="ARBA00004571"/>
    </source>
</evidence>
<feature type="chain" id="PRO_5045635385" evidence="8">
    <location>
        <begin position="24"/>
        <end position="1103"/>
    </location>
</feature>
<dbReference type="Pfam" id="PF13715">
    <property type="entry name" value="CarbopepD_reg_2"/>
    <property type="match status" value="1"/>
</dbReference>
<evidence type="ECO:0000313" key="10">
    <source>
        <dbReference type="EMBL" id="MBB2147775.1"/>
    </source>
</evidence>